<evidence type="ECO:0000313" key="2">
    <source>
        <dbReference type="Proteomes" id="UP000077521"/>
    </source>
</evidence>
<dbReference type="AlphaFoldDB" id="A0A177TN36"/>
<accession>A0A177TN36</accession>
<reference evidence="1" key="2">
    <citation type="journal article" date="2019" name="IMA Fungus">
        <title>Genome sequencing and comparison of five Tilletia species to identify candidate genes for the detection of regulated species infecting wheat.</title>
        <authorList>
            <person name="Nguyen H.D.T."/>
            <person name="Sultana T."/>
            <person name="Kesanakurti P."/>
            <person name="Hambleton S."/>
        </authorList>
    </citation>
    <scope>NUCLEOTIDE SEQUENCE</scope>
    <source>
        <strain evidence="1">DAOMC 236416</strain>
    </source>
</reference>
<evidence type="ECO:0000313" key="1">
    <source>
        <dbReference type="EMBL" id="KAE8244961.1"/>
    </source>
</evidence>
<organism evidence="1 2">
    <name type="scientific">Tilletia indica</name>
    <dbReference type="NCBI Taxonomy" id="43049"/>
    <lineage>
        <taxon>Eukaryota</taxon>
        <taxon>Fungi</taxon>
        <taxon>Dikarya</taxon>
        <taxon>Basidiomycota</taxon>
        <taxon>Ustilaginomycotina</taxon>
        <taxon>Exobasidiomycetes</taxon>
        <taxon>Tilletiales</taxon>
        <taxon>Tilletiaceae</taxon>
        <taxon>Tilletia</taxon>
    </lineage>
</organism>
<comment type="caution">
    <text evidence="1">The sequence shown here is derived from an EMBL/GenBank/DDBJ whole genome shotgun (WGS) entry which is preliminary data.</text>
</comment>
<protein>
    <submittedName>
        <fullName evidence="1">Uncharacterized protein</fullName>
    </submittedName>
</protein>
<dbReference type="Proteomes" id="UP000077521">
    <property type="component" value="Unassembled WGS sequence"/>
</dbReference>
<name>A0A177TN36_9BASI</name>
<keyword evidence="2" id="KW-1185">Reference proteome</keyword>
<proteinExistence type="predicted"/>
<dbReference type="EMBL" id="LWDF02000551">
    <property type="protein sequence ID" value="KAE8244961.1"/>
    <property type="molecule type" value="Genomic_DNA"/>
</dbReference>
<reference evidence="1" key="1">
    <citation type="submission" date="2016-04" db="EMBL/GenBank/DDBJ databases">
        <authorList>
            <person name="Nguyen H.D."/>
            <person name="Samba Siva P."/>
            <person name="Cullis J."/>
            <person name="Levesque C.A."/>
            <person name="Hambleton S."/>
        </authorList>
    </citation>
    <scope>NUCLEOTIDE SEQUENCE</scope>
    <source>
        <strain evidence="1">DAOMC 236416</strain>
    </source>
</reference>
<gene>
    <name evidence="1" type="ORF">A4X13_0g6153</name>
</gene>
<sequence length="442" mass="48231">MTSPSSTLAAPKWLANFLSNFPLYTYPAPASTSASASTSVTTPTLYVVPPHPSSAPTWASADPRCLRWQLELLFRARSKDSTNINVVFIDPRTEDFVWGPGGQLPFLHLPISASTSTSTRNPSGHLVGVAGLQHWADNYHPYAWDRPELGEKDDTSASSARPYASEALKLEAQSWVTLLETKVLAGLLMQLLSLPALPPRPSQQPALLTRLLASSLLPSALYRLSILRRLSYLTPLHPTSHPSPLPAFLSWLGAVEFSHPFSLPGGGDSEKERSAIMGKSELEREEIIGDRARAGEWRSCRSERDEAKMLELALREGSGSYVDLLTGACEAIEAIAVRFEADGEGAEQKWALNAESPAPLDALLFSLLHTILSLPVVHAHTAASSTKLGEGGEDDDPAYTLPAPARTLRDAIERHPVLLKWTRRVWVENVKPAKTFVVQTDQ</sequence>